<keyword evidence="1" id="KW-0802">TPR repeat</keyword>
<protein>
    <recommendedName>
        <fullName evidence="4">Tetratricopeptide repeat protein</fullName>
    </recommendedName>
</protein>
<feature type="repeat" description="TPR" evidence="1">
    <location>
        <begin position="166"/>
        <end position="199"/>
    </location>
</feature>
<dbReference type="EMBL" id="CAJOBI010001680">
    <property type="protein sequence ID" value="CAF3894149.1"/>
    <property type="molecule type" value="Genomic_DNA"/>
</dbReference>
<dbReference type="InterPro" id="IPR011990">
    <property type="entry name" value="TPR-like_helical_dom_sf"/>
</dbReference>
<evidence type="ECO:0000313" key="3">
    <source>
        <dbReference type="Proteomes" id="UP000676336"/>
    </source>
</evidence>
<dbReference type="SUPFAM" id="SSF48452">
    <property type="entry name" value="TPR-like"/>
    <property type="match status" value="1"/>
</dbReference>
<dbReference type="AlphaFoldDB" id="A0A8S2LBS4"/>
<reference evidence="2" key="1">
    <citation type="submission" date="2021-02" db="EMBL/GenBank/DDBJ databases">
        <authorList>
            <person name="Nowell W R."/>
        </authorList>
    </citation>
    <scope>NUCLEOTIDE SEQUENCE</scope>
</reference>
<accession>A0A8S2LBS4</accession>
<dbReference type="Proteomes" id="UP000676336">
    <property type="component" value="Unassembled WGS sequence"/>
</dbReference>
<organism evidence="2 3">
    <name type="scientific">Rotaria magnacalcarata</name>
    <dbReference type="NCBI Taxonomy" id="392030"/>
    <lineage>
        <taxon>Eukaryota</taxon>
        <taxon>Metazoa</taxon>
        <taxon>Spiralia</taxon>
        <taxon>Gnathifera</taxon>
        <taxon>Rotifera</taxon>
        <taxon>Eurotatoria</taxon>
        <taxon>Bdelloidea</taxon>
        <taxon>Philodinida</taxon>
        <taxon>Philodinidae</taxon>
        <taxon>Rotaria</taxon>
    </lineage>
</organism>
<evidence type="ECO:0000313" key="2">
    <source>
        <dbReference type="EMBL" id="CAF3894149.1"/>
    </source>
</evidence>
<name>A0A8S2LBS4_9BILA</name>
<dbReference type="Gene3D" id="1.25.40.10">
    <property type="entry name" value="Tetratricopeptide repeat domain"/>
    <property type="match status" value="1"/>
</dbReference>
<dbReference type="InterPro" id="IPR019734">
    <property type="entry name" value="TPR_rpt"/>
</dbReference>
<gene>
    <name evidence="2" type="ORF">SMN809_LOCUS6282</name>
</gene>
<comment type="caution">
    <text evidence="2">The sequence shown here is derived from an EMBL/GenBank/DDBJ whole genome shotgun (WGS) entry which is preliminary data.</text>
</comment>
<dbReference type="PROSITE" id="PS50005">
    <property type="entry name" value="TPR"/>
    <property type="match status" value="1"/>
</dbReference>
<proteinExistence type="predicted"/>
<evidence type="ECO:0000256" key="1">
    <source>
        <dbReference type="PROSITE-ProRule" id="PRU00339"/>
    </source>
</evidence>
<evidence type="ECO:0008006" key="4">
    <source>
        <dbReference type="Google" id="ProtNLM"/>
    </source>
</evidence>
<sequence length="230" mass="26194">MLNSFSSAFDYTTLSYPSALTTLSTTAIKEISIYLTYLLISPPTQCRLSSTEILQGVGDPVWLIKLALCGEEDNQLKEVFTTLKAELKNETDMGPVGKVLYDMGNDEQDETAFEIDRHHMRIRTNGELGNPIEGDTSGEYYPELIKESKELATKLIESNSDRRELAMCYNIIGSICRDRQEYDNALENFSKALNILLNHYGQDHLEIAMFHEFIDQIYEKEEKIQLAIKS</sequence>